<name>A0A835XEU8_9CHLO</name>
<comment type="subcellular location">
    <subcellularLocation>
        <location evidence="1">Membrane</location>
        <topology evidence="1">Multi-pass membrane protein</topology>
    </subcellularLocation>
</comment>
<keyword evidence="3" id="KW-1133">Transmembrane helix</keyword>
<dbReference type="GO" id="GO:0016020">
    <property type="term" value="C:membrane"/>
    <property type="evidence" value="ECO:0007669"/>
    <property type="project" value="UniProtKB-SubCell"/>
</dbReference>
<comment type="caution">
    <text evidence="5">The sequence shown here is derived from an EMBL/GenBank/DDBJ whole genome shotgun (WGS) entry which is preliminary data.</text>
</comment>
<organism evidence="5 6">
    <name type="scientific">Edaphochlamys debaryana</name>
    <dbReference type="NCBI Taxonomy" id="47281"/>
    <lineage>
        <taxon>Eukaryota</taxon>
        <taxon>Viridiplantae</taxon>
        <taxon>Chlorophyta</taxon>
        <taxon>core chlorophytes</taxon>
        <taxon>Chlorophyceae</taxon>
        <taxon>CS clade</taxon>
        <taxon>Chlamydomonadales</taxon>
        <taxon>Chlamydomonadales incertae sedis</taxon>
        <taxon>Edaphochlamys</taxon>
    </lineage>
</organism>
<feature type="compositionally biased region" description="Low complexity" evidence="2">
    <location>
        <begin position="309"/>
        <end position="318"/>
    </location>
</feature>
<feature type="region of interest" description="Disordered" evidence="2">
    <location>
        <begin position="240"/>
        <end position="390"/>
    </location>
</feature>
<dbReference type="InterPro" id="IPR033344">
    <property type="entry name" value="CURT1"/>
</dbReference>
<feature type="compositionally biased region" description="Basic and acidic residues" evidence="2">
    <location>
        <begin position="458"/>
        <end position="468"/>
    </location>
</feature>
<dbReference type="Pfam" id="PF14159">
    <property type="entry name" value="CAAD"/>
    <property type="match status" value="1"/>
</dbReference>
<evidence type="ECO:0000313" key="6">
    <source>
        <dbReference type="Proteomes" id="UP000612055"/>
    </source>
</evidence>
<dbReference type="EMBL" id="JAEHOE010000275">
    <property type="protein sequence ID" value="KAG2482054.1"/>
    <property type="molecule type" value="Genomic_DNA"/>
</dbReference>
<evidence type="ECO:0000256" key="2">
    <source>
        <dbReference type="SAM" id="MobiDB-lite"/>
    </source>
</evidence>
<feature type="region of interest" description="Disordered" evidence="2">
    <location>
        <begin position="1"/>
        <end position="99"/>
    </location>
</feature>
<sequence length="500" mass="52482">MTTLARSPALGLRPAASSLRPRGAPSSFSSSSATLPQRSGRAGRRRAVGVVAFRWGDDAEGPTSTQPRPPKVSGSSSPFRKDLSGGGKGLPADEGERERALEEVQRQEQVREAQAAASEVLGRATRWLDAIPDKRTLLIGGAGAAVLAYLGSSVVAAVDRVPVLPGIFEAVGFGYSAFFFWKYVLFAKGREELRMSLRILQKTVVESVDDFTERTLDTHPAAGGEPSGPTARGLVEGLAARHASRQRREQQQRQLGTAADDGSWIDEQRGDSDATEEYVKDLLTNTSPDNSSSSGTSLGSAGREGRAGEGAASGSASPPRGPPALFLVSLGAGPFSAPELGPDEAAASGSLDGARAQQRAARDGPSAVEHAAGRLEGGPEGGVPMDPCLGWDTEACAASQHLQLGTPDQAKLDRLAEEASRTAREATGFSKHVDQKLHEPSASYSSSDDLQGRFGRTLGDKEREEMERMAQSGNNKLNPSDVRSMRQPSGGEETGTGPSL</sequence>
<feature type="compositionally biased region" description="Low complexity" evidence="2">
    <location>
        <begin position="282"/>
        <end position="301"/>
    </location>
</feature>
<keyword evidence="6" id="KW-1185">Reference proteome</keyword>
<gene>
    <name evidence="5" type="ORF">HYH03_018990</name>
</gene>
<evidence type="ECO:0000313" key="5">
    <source>
        <dbReference type="EMBL" id="KAG2482054.1"/>
    </source>
</evidence>
<dbReference type="OrthoDB" id="552361at2759"/>
<accession>A0A835XEU8</accession>
<feature type="compositionally biased region" description="Basic and acidic residues" evidence="2">
    <location>
        <begin position="266"/>
        <end position="280"/>
    </location>
</feature>
<evidence type="ECO:0000256" key="3">
    <source>
        <dbReference type="SAM" id="Phobius"/>
    </source>
</evidence>
<reference evidence="5" key="1">
    <citation type="journal article" date="2020" name="bioRxiv">
        <title>Comparative genomics of Chlamydomonas.</title>
        <authorList>
            <person name="Craig R.J."/>
            <person name="Hasan A.R."/>
            <person name="Ness R.W."/>
            <person name="Keightley P.D."/>
        </authorList>
    </citation>
    <scope>NUCLEOTIDE SEQUENCE</scope>
    <source>
        <strain evidence="5">CCAP 11/70</strain>
    </source>
</reference>
<dbReference type="PANTHER" id="PTHR33222:SF4">
    <property type="entry name" value="PROTEIN CURVATURE THYLAKOID 1A, CHLOROPLASTIC"/>
    <property type="match status" value="1"/>
</dbReference>
<protein>
    <recommendedName>
        <fullName evidence="4">Cyanobacterial aminoacyl-tRNA synthetase CAAD domain-containing protein</fullName>
    </recommendedName>
</protein>
<dbReference type="GO" id="GO:0009579">
    <property type="term" value="C:thylakoid"/>
    <property type="evidence" value="ECO:0007669"/>
    <property type="project" value="InterPro"/>
</dbReference>
<feature type="domain" description="Cyanobacterial aminoacyl-tRNA synthetase CAAD" evidence="4">
    <location>
        <begin position="133"/>
        <end position="204"/>
    </location>
</feature>
<dbReference type="InterPro" id="IPR025564">
    <property type="entry name" value="CAAD_dom"/>
</dbReference>
<feature type="region of interest" description="Disordered" evidence="2">
    <location>
        <begin position="416"/>
        <end position="500"/>
    </location>
</feature>
<keyword evidence="3" id="KW-0472">Membrane</keyword>
<proteinExistence type="predicted"/>
<feature type="transmembrane region" description="Helical" evidence="3">
    <location>
        <begin position="136"/>
        <end position="158"/>
    </location>
</feature>
<dbReference type="PANTHER" id="PTHR33222">
    <property type="match status" value="1"/>
</dbReference>
<evidence type="ECO:0000256" key="1">
    <source>
        <dbReference type="ARBA" id="ARBA00004141"/>
    </source>
</evidence>
<keyword evidence="3" id="KW-0812">Transmembrane</keyword>
<dbReference type="AlphaFoldDB" id="A0A835XEU8"/>
<feature type="transmembrane region" description="Helical" evidence="3">
    <location>
        <begin position="164"/>
        <end position="185"/>
    </location>
</feature>
<dbReference type="Proteomes" id="UP000612055">
    <property type="component" value="Unassembled WGS sequence"/>
</dbReference>
<evidence type="ECO:0000259" key="4">
    <source>
        <dbReference type="Pfam" id="PF14159"/>
    </source>
</evidence>